<keyword evidence="3" id="KW-0963">Cytoplasm</keyword>
<dbReference type="GO" id="GO:0012505">
    <property type="term" value="C:endomembrane system"/>
    <property type="evidence" value="ECO:0007669"/>
    <property type="project" value="UniProtKB-SubCell"/>
</dbReference>
<proteinExistence type="evidence at transcript level"/>
<dbReference type="EMBL" id="JR035788">
    <property type="protein sequence ID" value="AEY56681.1"/>
    <property type="molecule type" value="mRNA"/>
</dbReference>
<evidence type="ECO:0000256" key="2">
    <source>
        <dbReference type="ARBA" id="ARBA00004496"/>
    </source>
</evidence>
<dbReference type="Gene3D" id="1.10.238.10">
    <property type="entry name" value="EF-hand"/>
    <property type="match status" value="1"/>
</dbReference>
<keyword evidence="5" id="KW-0677">Repeat</keyword>
<dbReference type="AlphaFoldDB" id="V9I892"/>
<keyword evidence="4" id="KW-0479">Metal-binding</keyword>
<dbReference type="SUPFAM" id="SSF47473">
    <property type="entry name" value="EF-hand"/>
    <property type="match status" value="1"/>
</dbReference>
<evidence type="ECO:0000256" key="5">
    <source>
        <dbReference type="ARBA" id="ARBA00022737"/>
    </source>
</evidence>
<dbReference type="PANTHER" id="PTHR46735">
    <property type="entry name" value="CALPAIN, SMALL SUBUNIT 1 A-RELATED"/>
    <property type="match status" value="1"/>
</dbReference>
<organism evidence="8">
    <name type="scientific">Apis cerana</name>
    <name type="common">Indian honeybee</name>
    <dbReference type="NCBI Taxonomy" id="7461"/>
    <lineage>
        <taxon>Eukaryota</taxon>
        <taxon>Metazoa</taxon>
        <taxon>Ecdysozoa</taxon>
        <taxon>Arthropoda</taxon>
        <taxon>Hexapoda</taxon>
        <taxon>Insecta</taxon>
        <taxon>Pterygota</taxon>
        <taxon>Neoptera</taxon>
        <taxon>Endopterygota</taxon>
        <taxon>Hymenoptera</taxon>
        <taxon>Apocrita</taxon>
        <taxon>Aculeata</taxon>
        <taxon>Apoidea</taxon>
        <taxon>Anthophila</taxon>
        <taxon>Apidae</taxon>
        <taxon>Apis</taxon>
    </lineage>
</organism>
<evidence type="ECO:0000313" key="8">
    <source>
        <dbReference type="EMBL" id="AEY56681.1"/>
    </source>
</evidence>
<gene>
    <name evidence="8" type="ORF">ACCB00047.7</name>
</gene>
<evidence type="ECO:0000256" key="7">
    <source>
        <dbReference type="ARBA" id="ARBA00023136"/>
    </source>
</evidence>
<dbReference type="PANTHER" id="PTHR46735:SF3">
    <property type="entry name" value="CALPAIN SMALL SUBUNIT 1-RELATED"/>
    <property type="match status" value="1"/>
</dbReference>
<accession>V9I892</accession>
<comment type="subcellular location">
    <subcellularLocation>
        <location evidence="2">Cytoplasm</location>
    </subcellularLocation>
    <subcellularLocation>
        <location evidence="1">Endomembrane system</location>
    </subcellularLocation>
</comment>
<name>V9I892_APICE</name>
<protein>
    <submittedName>
        <fullName evidence="8">Calpain-A</fullName>
    </submittedName>
</protein>
<evidence type="ECO:0000256" key="6">
    <source>
        <dbReference type="ARBA" id="ARBA00022837"/>
    </source>
</evidence>
<evidence type="ECO:0000256" key="4">
    <source>
        <dbReference type="ARBA" id="ARBA00022723"/>
    </source>
</evidence>
<sequence>MITFDDYIMCAVRLKTMIDIFRERDPDLTNTATFTMEEWIEKTLYS</sequence>
<keyword evidence="6" id="KW-0106">Calcium</keyword>
<reference evidence="8" key="1">
    <citation type="submission" date="2011-11" db="EMBL/GenBank/DDBJ databases">
        <title>Decoding the brain transcriptome of the Eastern honeybee (Apis cerana) based on pyrosequencing.</title>
        <authorList>
            <person name="Sun L."/>
            <person name="Zheng H."/>
            <person name="Wang Y."/>
            <person name="Xie X."/>
            <person name="Zhu Y."/>
            <person name="Gu W."/>
            <person name="Wang S."/>
        </authorList>
    </citation>
    <scope>NUCLEOTIDE SEQUENCE</scope>
    <source>
        <tissue evidence="8">Brain</tissue>
    </source>
</reference>
<evidence type="ECO:0000256" key="3">
    <source>
        <dbReference type="ARBA" id="ARBA00022490"/>
    </source>
</evidence>
<keyword evidence="7" id="KW-0472">Membrane</keyword>
<dbReference type="InterPro" id="IPR011992">
    <property type="entry name" value="EF-hand-dom_pair"/>
</dbReference>
<dbReference type="GO" id="GO:0005737">
    <property type="term" value="C:cytoplasm"/>
    <property type="evidence" value="ECO:0007669"/>
    <property type="project" value="UniProtKB-SubCell"/>
</dbReference>
<evidence type="ECO:0000256" key="1">
    <source>
        <dbReference type="ARBA" id="ARBA00004308"/>
    </source>
</evidence>
<dbReference type="GO" id="GO:0046872">
    <property type="term" value="F:metal ion binding"/>
    <property type="evidence" value="ECO:0007669"/>
    <property type="project" value="UniProtKB-KW"/>
</dbReference>